<proteinExistence type="inferred from homology"/>
<dbReference type="NCBIfam" id="NF001381">
    <property type="entry name" value="PRK00279.1-3"/>
    <property type="match status" value="1"/>
</dbReference>
<feature type="binding site" evidence="5">
    <location>
        <position position="141"/>
    </location>
    <ligand>
        <name>AMP</name>
        <dbReference type="ChEBI" id="CHEBI:456215"/>
    </ligand>
</feature>
<evidence type="ECO:0000256" key="4">
    <source>
        <dbReference type="ARBA" id="ARBA00022777"/>
    </source>
</evidence>
<comment type="caution">
    <text evidence="5">Lacks conserved residue(s) required for the propagation of feature annotation.</text>
</comment>
<dbReference type="NCBIfam" id="NF011105">
    <property type="entry name" value="PRK14532.1"/>
    <property type="match status" value="1"/>
</dbReference>
<dbReference type="PROSITE" id="PS00113">
    <property type="entry name" value="ADENYLATE_KINASE"/>
    <property type="match status" value="1"/>
</dbReference>
<dbReference type="InterPro" id="IPR027417">
    <property type="entry name" value="P-loop_NTPase"/>
</dbReference>
<comment type="caution">
    <text evidence="8">The sequence shown here is derived from an EMBL/GenBank/DDBJ whole genome shotgun (WGS) entry which is preliminary data.</text>
</comment>
<keyword evidence="5 7" id="KW-0067">ATP-binding</keyword>
<dbReference type="HAMAP" id="MF_00235">
    <property type="entry name" value="Adenylate_kinase_Adk"/>
    <property type="match status" value="1"/>
</dbReference>
<dbReference type="CDD" id="cd01428">
    <property type="entry name" value="ADK"/>
    <property type="match status" value="1"/>
</dbReference>
<comment type="similarity">
    <text evidence="5 6">Belongs to the adenylate kinase family.</text>
</comment>
<keyword evidence="5" id="KW-0963">Cytoplasm</keyword>
<sequence length="188" mass="20414">MLKIVLLGPPGSGKGTQSEKLVAEYGVPQISTGDLLRNAVANGTELGNKAKAAMDAGELVSDDIVVGMIRERLEEPDTENGFILDGFPRSLSQAEALDELLERLGRPLQAVVHVKVDQEEIVQRLLERGRADDNEDTIRNRLKVFEDSTAPLVAYYEERGLLSAVSGMGEVDEIYARIKNALPAEAKG</sequence>
<accession>A0A423PHN7</accession>
<dbReference type="GO" id="GO:0005737">
    <property type="term" value="C:cytoplasm"/>
    <property type="evidence" value="ECO:0007669"/>
    <property type="project" value="UniProtKB-SubCell"/>
</dbReference>
<organism evidence="8 9">
    <name type="scientific">Salinisphaera orenii MK-B5</name>
    <dbReference type="NCBI Taxonomy" id="856730"/>
    <lineage>
        <taxon>Bacteria</taxon>
        <taxon>Pseudomonadati</taxon>
        <taxon>Pseudomonadota</taxon>
        <taxon>Gammaproteobacteria</taxon>
        <taxon>Salinisphaerales</taxon>
        <taxon>Salinisphaeraceae</taxon>
        <taxon>Salinisphaera</taxon>
    </lineage>
</organism>
<dbReference type="InterPro" id="IPR006259">
    <property type="entry name" value="Adenyl_kin_sub"/>
</dbReference>
<dbReference type="NCBIfam" id="TIGR01351">
    <property type="entry name" value="adk"/>
    <property type="match status" value="1"/>
</dbReference>
<reference evidence="8 9" key="1">
    <citation type="submission" date="2013-10" db="EMBL/GenBank/DDBJ databases">
        <title>Salinisphaera orenii MK-B5 Genome Sequencing.</title>
        <authorList>
            <person name="Lai Q."/>
            <person name="Li C."/>
            <person name="Shao Z."/>
        </authorList>
    </citation>
    <scope>NUCLEOTIDE SEQUENCE [LARGE SCALE GENOMIC DNA]</scope>
    <source>
        <strain evidence="8 9">MK-B5</strain>
    </source>
</reference>
<dbReference type="RefSeq" id="WP_123631913.1">
    <property type="nucleotide sequence ID" value="NZ_AYKH01000040.1"/>
</dbReference>
<keyword evidence="3 5" id="KW-0547">Nucleotide-binding</keyword>
<dbReference type="Pfam" id="PF00406">
    <property type="entry name" value="ADK"/>
    <property type="match status" value="1"/>
</dbReference>
<feature type="binding site" evidence="5">
    <location>
        <position position="130"/>
    </location>
    <ligand>
        <name>AMP</name>
        <dbReference type="ChEBI" id="CHEBI:456215"/>
    </ligand>
</feature>
<keyword evidence="9" id="KW-1185">Reference proteome</keyword>
<dbReference type="GO" id="GO:0044209">
    <property type="term" value="P:AMP salvage"/>
    <property type="evidence" value="ECO:0007669"/>
    <property type="project" value="UniProtKB-UniRule"/>
</dbReference>
<dbReference type="Proteomes" id="UP000283993">
    <property type="component" value="Unassembled WGS sequence"/>
</dbReference>
<evidence type="ECO:0000256" key="3">
    <source>
        <dbReference type="ARBA" id="ARBA00022741"/>
    </source>
</evidence>
<feature type="binding site" evidence="5">
    <location>
        <position position="32"/>
    </location>
    <ligand>
        <name>AMP</name>
        <dbReference type="ChEBI" id="CHEBI:456215"/>
    </ligand>
</feature>
<dbReference type="GO" id="GO:0005524">
    <property type="term" value="F:ATP binding"/>
    <property type="evidence" value="ECO:0007669"/>
    <property type="project" value="UniProtKB-UniRule"/>
</dbReference>
<dbReference type="PRINTS" id="PR00094">
    <property type="entry name" value="ADENYLTKNASE"/>
</dbReference>
<comment type="pathway">
    <text evidence="5">Purine metabolism; AMP biosynthesis via salvage pathway; AMP from ADP: step 1/1.</text>
</comment>
<keyword evidence="4 5" id="KW-0418">Kinase</keyword>
<evidence type="ECO:0000256" key="5">
    <source>
        <dbReference type="HAMAP-Rule" id="MF_00235"/>
    </source>
</evidence>
<protein>
    <recommendedName>
        <fullName evidence="5 7">Adenylate kinase</fullName>
        <shortName evidence="5">AK</shortName>
        <ecNumber evidence="5 7">2.7.4.3</ecNumber>
    </recommendedName>
    <alternativeName>
        <fullName evidence="5">ATP-AMP transphosphorylase</fullName>
    </alternativeName>
    <alternativeName>
        <fullName evidence="5">ATP:AMP phosphotransferase</fullName>
    </alternativeName>
    <alternativeName>
        <fullName evidence="5">Adenylate monophosphate kinase</fullName>
    </alternativeName>
</protein>
<feature type="binding site" evidence="5">
    <location>
        <begin position="58"/>
        <end position="60"/>
    </location>
    <ligand>
        <name>AMP</name>
        <dbReference type="ChEBI" id="CHEBI:456215"/>
    </ligand>
</feature>
<dbReference type="SUPFAM" id="SSF52540">
    <property type="entry name" value="P-loop containing nucleoside triphosphate hydrolases"/>
    <property type="match status" value="1"/>
</dbReference>
<keyword evidence="1 5" id="KW-0808">Transferase</keyword>
<evidence type="ECO:0000256" key="6">
    <source>
        <dbReference type="RuleBase" id="RU003330"/>
    </source>
</evidence>
<evidence type="ECO:0000313" key="9">
    <source>
        <dbReference type="Proteomes" id="UP000283993"/>
    </source>
</evidence>
<keyword evidence="2 5" id="KW-0545">Nucleotide biosynthesis</keyword>
<dbReference type="PANTHER" id="PTHR23359">
    <property type="entry name" value="NUCLEOTIDE KINASE"/>
    <property type="match status" value="1"/>
</dbReference>
<feature type="binding site" evidence="5">
    <location>
        <begin position="86"/>
        <end position="89"/>
    </location>
    <ligand>
        <name>AMP</name>
        <dbReference type="ChEBI" id="CHEBI:456215"/>
    </ligand>
</feature>
<evidence type="ECO:0000313" key="8">
    <source>
        <dbReference type="EMBL" id="ROO24996.1"/>
    </source>
</evidence>
<feature type="region of interest" description="NMP" evidence="5">
    <location>
        <begin position="31"/>
        <end position="60"/>
    </location>
</feature>
<dbReference type="InterPro" id="IPR033690">
    <property type="entry name" value="Adenylat_kinase_CS"/>
</dbReference>
<dbReference type="GO" id="GO:0004017">
    <property type="term" value="F:AMP kinase activity"/>
    <property type="evidence" value="ECO:0007669"/>
    <property type="project" value="UniProtKB-UniRule"/>
</dbReference>
<dbReference type="AlphaFoldDB" id="A0A423PHN7"/>
<evidence type="ECO:0000256" key="1">
    <source>
        <dbReference type="ARBA" id="ARBA00022679"/>
    </source>
</evidence>
<dbReference type="EC" id="2.7.4.3" evidence="5 7"/>
<evidence type="ECO:0000256" key="7">
    <source>
        <dbReference type="RuleBase" id="RU003331"/>
    </source>
</evidence>
<feature type="binding site" evidence="5">
    <location>
        <begin position="11"/>
        <end position="16"/>
    </location>
    <ligand>
        <name>ATP</name>
        <dbReference type="ChEBI" id="CHEBI:30616"/>
    </ligand>
</feature>
<dbReference type="Gene3D" id="3.40.50.300">
    <property type="entry name" value="P-loop containing nucleotide triphosphate hydrolases"/>
    <property type="match status" value="1"/>
</dbReference>
<comment type="function">
    <text evidence="5">Catalyzes the reversible transfer of the terminal phosphate group between ATP and AMP. Plays an important role in cellular energy homeostasis and in adenine nucleotide metabolism.</text>
</comment>
<dbReference type="NCBIfam" id="NF011104">
    <property type="entry name" value="PRK14531.1"/>
    <property type="match status" value="1"/>
</dbReference>
<feature type="binding site" evidence="5">
    <location>
        <position position="169"/>
    </location>
    <ligand>
        <name>ATP</name>
        <dbReference type="ChEBI" id="CHEBI:30616"/>
    </ligand>
</feature>
<feature type="binding site" evidence="5">
    <location>
        <position position="93"/>
    </location>
    <ligand>
        <name>AMP</name>
        <dbReference type="ChEBI" id="CHEBI:456215"/>
    </ligand>
</feature>
<feature type="binding site" evidence="5">
    <location>
        <position position="37"/>
    </location>
    <ligand>
        <name>AMP</name>
        <dbReference type="ChEBI" id="CHEBI:456215"/>
    </ligand>
</feature>
<gene>
    <name evidence="5" type="primary">adk</name>
    <name evidence="8" type="ORF">SAOR_13550</name>
</gene>
<evidence type="ECO:0000256" key="2">
    <source>
        <dbReference type="ARBA" id="ARBA00022727"/>
    </source>
</evidence>
<dbReference type="EMBL" id="AYKH01000040">
    <property type="protein sequence ID" value="ROO24996.1"/>
    <property type="molecule type" value="Genomic_DNA"/>
</dbReference>
<comment type="subunit">
    <text evidence="5 7">Monomer.</text>
</comment>
<feature type="binding site" evidence="5">
    <location>
        <position position="128"/>
    </location>
    <ligand>
        <name>ATP</name>
        <dbReference type="ChEBI" id="CHEBI:30616"/>
    </ligand>
</feature>
<dbReference type="UniPathway" id="UPA00588">
    <property type="reaction ID" value="UER00649"/>
</dbReference>
<dbReference type="NCBIfam" id="NF011101">
    <property type="entry name" value="PRK14528.1"/>
    <property type="match status" value="1"/>
</dbReference>
<comment type="domain">
    <text evidence="5">Consists of three domains, a large central CORE domain and two small peripheral domains, NMPbind and LID, which undergo movements during catalysis. The LID domain closes over the site of phosphoryl transfer upon ATP binding. Assembling and dissambling the active center during each catalytic cycle provides an effective means to prevent ATP hydrolysis.</text>
</comment>
<dbReference type="InterPro" id="IPR000850">
    <property type="entry name" value="Adenylat/UMP-CMP_kin"/>
</dbReference>
<name>A0A423PHN7_9GAMM</name>
<comment type="catalytic activity">
    <reaction evidence="5 7">
        <text>AMP + ATP = 2 ADP</text>
        <dbReference type="Rhea" id="RHEA:12973"/>
        <dbReference type="ChEBI" id="CHEBI:30616"/>
        <dbReference type="ChEBI" id="CHEBI:456215"/>
        <dbReference type="ChEBI" id="CHEBI:456216"/>
        <dbReference type="EC" id="2.7.4.3"/>
    </reaction>
</comment>
<comment type="subcellular location">
    <subcellularLocation>
        <location evidence="5 7">Cytoplasm</location>
    </subcellularLocation>
</comment>
<dbReference type="NCBIfam" id="NF011100">
    <property type="entry name" value="PRK14527.1"/>
    <property type="match status" value="1"/>
</dbReference>